<protein>
    <submittedName>
        <fullName evidence="5">Mini-ribonuclease 3</fullName>
        <ecNumber evidence="5">3.1.26.-</ecNumber>
    </submittedName>
</protein>
<evidence type="ECO:0000259" key="4">
    <source>
        <dbReference type="Pfam" id="PF00636"/>
    </source>
</evidence>
<gene>
    <name evidence="5" type="primary">mrnC_25</name>
    <name evidence="5" type="ORF">SDC9_186323</name>
</gene>
<dbReference type="Gene3D" id="1.10.1520.10">
    <property type="entry name" value="Ribonuclease III domain"/>
    <property type="match status" value="1"/>
</dbReference>
<dbReference type="EMBL" id="VSSQ01094238">
    <property type="protein sequence ID" value="MPN38798.1"/>
    <property type="molecule type" value="Genomic_DNA"/>
</dbReference>
<keyword evidence="2" id="KW-0255">Endonuclease</keyword>
<dbReference type="InterPro" id="IPR036389">
    <property type="entry name" value="RNase_III_sf"/>
</dbReference>
<dbReference type="InterPro" id="IPR000999">
    <property type="entry name" value="RNase_III_dom"/>
</dbReference>
<sequence length="122" mass="13686">MTLSPLQLAYIGDSVYDLMVRSALLKKNCKLRAMHQSATGRVNAVAQAKTLNRILPFLSEEEMDYVRRGRSAHARHSAPKSASPADYAASTGFETLFGYLYVQGKEDRLKELYELSQTPEED</sequence>
<reference evidence="5" key="1">
    <citation type="submission" date="2019-08" db="EMBL/GenBank/DDBJ databases">
        <authorList>
            <person name="Kucharzyk K."/>
            <person name="Murdoch R.W."/>
            <person name="Higgins S."/>
            <person name="Loffler F."/>
        </authorList>
    </citation>
    <scope>NUCLEOTIDE SEQUENCE</scope>
</reference>
<organism evidence="5">
    <name type="scientific">bioreactor metagenome</name>
    <dbReference type="NCBI Taxonomy" id="1076179"/>
    <lineage>
        <taxon>unclassified sequences</taxon>
        <taxon>metagenomes</taxon>
        <taxon>ecological metagenomes</taxon>
    </lineage>
</organism>
<dbReference type="PANTHER" id="PTHR34276:SF1">
    <property type="entry name" value="MINI-RIBONUCLEASE 3"/>
    <property type="match status" value="1"/>
</dbReference>
<dbReference type="PANTHER" id="PTHR34276">
    <property type="entry name" value="MINI-RIBONUCLEASE 3"/>
    <property type="match status" value="1"/>
</dbReference>
<dbReference type="EC" id="3.1.26.-" evidence="5"/>
<dbReference type="InterPro" id="IPR008226">
    <property type="entry name" value="Mini3_fam"/>
</dbReference>
<evidence type="ECO:0000256" key="3">
    <source>
        <dbReference type="ARBA" id="ARBA00022801"/>
    </source>
</evidence>
<evidence type="ECO:0000256" key="2">
    <source>
        <dbReference type="ARBA" id="ARBA00022759"/>
    </source>
</evidence>
<evidence type="ECO:0000256" key="1">
    <source>
        <dbReference type="ARBA" id="ARBA00022722"/>
    </source>
</evidence>
<dbReference type="GO" id="GO:0006396">
    <property type="term" value="P:RNA processing"/>
    <property type="evidence" value="ECO:0007669"/>
    <property type="project" value="InterPro"/>
</dbReference>
<dbReference type="SUPFAM" id="SSF69065">
    <property type="entry name" value="RNase III domain-like"/>
    <property type="match status" value="1"/>
</dbReference>
<dbReference type="AlphaFoldDB" id="A0A645HIF4"/>
<keyword evidence="1" id="KW-0540">Nuclease</keyword>
<name>A0A645HIF4_9ZZZZ</name>
<dbReference type="HAMAP" id="MF_01468">
    <property type="entry name" value="RNase_Mini_III"/>
    <property type="match status" value="1"/>
</dbReference>
<dbReference type="PIRSF" id="PIRSF005520">
    <property type="entry name" value="UCP005520"/>
    <property type="match status" value="1"/>
</dbReference>
<accession>A0A645HIF4</accession>
<keyword evidence="3 5" id="KW-0378">Hydrolase</keyword>
<dbReference type="Pfam" id="PF00636">
    <property type="entry name" value="Ribonuclease_3"/>
    <property type="match status" value="1"/>
</dbReference>
<feature type="domain" description="RNase III" evidence="4">
    <location>
        <begin position="7"/>
        <end position="104"/>
    </location>
</feature>
<dbReference type="GO" id="GO:0004525">
    <property type="term" value="F:ribonuclease III activity"/>
    <property type="evidence" value="ECO:0007669"/>
    <property type="project" value="InterPro"/>
</dbReference>
<evidence type="ECO:0000313" key="5">
    <source>
        <dbReference type="EMBL" id="MPN38798.1"/>
    </source>
</evidence>
<comment type="caution">
    <text evidence="5">The sequence shown here is derived from an EMBL/GenBank/DDBJ whole genome shotgun (WGS) entry which is preliminary data.</text>
</comment>
<proteinExistence type="inferred from homology"/>